<keyword evidence="2" id="KW-0732">Signal</keyword>
<feature type="domain" description="Transglycosylase SLT" evidence="3">
    <location>
        <begin position="210"/>
        <end position="333"/>
    </location>
</feature>
<dbReference type="InterPro" id="IPR024570">
    <property type="entry name" value="Murein_transglycosylaseC_N"/>
</dbReference>
<proteinExistence type="inferred from homology"/>
<dbReference type="OrthoDB" id="5620293at2"/>
<keyword evidence="6" id="KW-1185">Reference proteome</keyword>
<feature type="signal peptide" evidence="2">
    <location>
        <begin position="1"/>
        <end position="22"/>
    </location>
</feature>
<dbReference type="EC" id="4.2.2.-" evidence="5"/>
<name>A0A1X7ASB4_9GAMM</name>
<dbReference type="Gene3D" id="1.10.530.10">
    <property type="match status" value="1"/>
</dbReference>
<dbReference type="RefSeq" id="WP_087113404.1">
    <property type="nucleotide sequence ID" value="NZ_CBCSCN010000026.1"/>
</dbReference>
<dbReference type="NCBIfam" id="NF008670">
    <property type="entry name" value="PRK11671.1"/>
    <property type="match status" value="1"/>
</dbReference>
<comment type="similarity">
    <text evidence="1">Belongs to the transglycosylase Slt family.</text>
</comment>
<dbReference type="PROSITE" id="PS51257">
    <property type="entry name" value="PROKAR_LIPOPROTEIN"/>
    <property type="match status" value="1"/>
</dbReference>
<feature type="domain" description="Murein transglycosylase-C N-terminal" evidence="4">
    <location>
        <begin position="54"/>
        <end position="205"/>
    </location>
</feature>
<evidence type="ECO:0000313" key="6">
    <source>
        <dbReference type="Proteomes" id="UP000196573"/>
    </source>
</evidence>
<dbReference type="PANTHER" id="PTHR37423:SF2">
    <property type="entry name" value="MEMBRANE-BOUND LYTIC MUREIN TRANSGLYCOSYLASE C"/>
    <property type="match status" value="1"/>
</dbReference>
<dbReference type="Pfam" id="PF11873">
    <property type="entry name" value="Mltc_N"/>
    <property type="match status" value="1"/>
</dbReference>
<dbReference type="GO" id="GO:0016020">
    <property type="term" value="C:membrane"/>
    <property type="evidence" value="ECO:0007669"/>
    <property type="project" value="InterPro"/>
</dbReference>
<dbReference type="PANTHER" id="PTHR37423">
    <property type="entry name" value="SOLUBLE LYTIC MUREIN TRANSGLYCOSYLASE-RELATED"/>
    <property type="match status" value="1"/>
</dbReference>
<feature type="chain" id="PRO_5012146163" evidence="2">
    <location>
        <begin position="23"/>
        <end position="376"/>
    </location>
</feature>
<dbReference type="InterPro" id="IPR023346">
    <property type="entry name" value="Lysozyme-like_dom_sf"/>
</dbReference>
<dbReference type="AlphaFoldDB" id="A0A1X7ASB4"/>
<organism evidence="5 6">
    <name type="scientific">Parendozoicomonas haliclonae</name>
    <dbReference type="NCBI Taxonomy" id="1960125"/>
    <lineage>
        <taxon>Bacteria</taxon>
        <taxon>Pseudomonadati</taxon>
        <taxon>Pseudomonadota</taxon>
        <taxon>Gammaproteobacteria</taxon>
        <taxon>Oceanospirillales</taxon>
        <taxon>Endozoicomonadaceae</taxon>
        <taxon>Parendozoicomonas</taxon>
    </lineage>
</organism>
<dbReference type="Proteomes" id="UP000196573">
    <property type="component" value="Unassembled WGS sequence"/>
</dbReference>
<evidence type="ECO:0000256" key="2">
    <source>
        <dbReference type="SAM" id="SignalP"/>
    </source>
</evidence>
<evidence type="ECO:0000259" key="3">
    <source>
        <dbReference type="Pfam" id="PF01464"/>
    </source>
</evidence>
<dbReference type="InterPro" id="IPR008258">
    <property type="entry name" value="Transglycosylase_SLT_dom_1"/>
</dbReference>
<dbReference type="EMBL" id="FWPT01000022">
    <property type="protein sequence ID" value="SMA50960.1"/>
    <property type="molecule type" value="Genomic_DNA"/>
</dbReference>
<dbReference type="GO" id="GO:0000270">
    <property type="term" value="P:peptidoglycan metabolic process"/>
    <property type="evidence" value="ECO:0007669"/>
    <property type="project" value="InterPro"/>
</dbReference>
<dbReference type="CDD" id="cd16893">
    <property type="entry name" value="LT_MltC_MltE"/>
    <property type="match status" value="1"/>
</dbReference>
<evidence type="ECO:0000313" key="5">
    <source>
        <dbReference type="EMBL" id="SMA50960.1"/>
    </source>
</evidence>
<dbReference type="Pfam" id="PF01464">
    <property type="entry name" value="SLT"/>
    <property type="match status" value="1"/>
</dbReference>
<dbReference type="GO" id="GO:0008933">
    <property type="term" value="F:peptidoglycan lytic transglycosylase activity"/>
    <property type="evidence" value="ECO:0007669"/>
    <property type="project" value="InterPro"/>
</dbReference>
<accession>A0A1X7ASB4</accession>
<protein>
    <submittedName>
        <fullName evidence="5">Membrane-bound lytic murein transglycosylase C</fullName>
        <ecNumber evidence="5">4.2.2.-</ecNumber>
    </submittedName>
</protein>
<gene>
    <name evidence="5" type="primary">mltC</name>
    <name evidence="5" type="ORF">EHSB41UT_04781</name>
</gene>
<dbReference type="InterPro" id="IPR000189">
    <property type="entry name" value="Transglyc_AS"/>
</dbReference>
<dbReference type="PROSITE" id="PS00922">
    <property type="entry name" value="TRANSGLYCOSYLASE"/>
    <property type="match status" value="1"/>
</dbReference>
<reference evidence="5 6" key="1">
    <citation type="submission" date="2017-03" db="EMBL/GenBank/DDBJ databases">
        <authorList>
            <person name="Afonso C.L."/>
            <person name="Miller P.J."/>
            <person name="Scott M.A."/>
            <person name="Spackman E."/>
            <person name="Goraichik I."/>
            <person name="Dimitrov K.M."/>
            <person name="Suarez D.L."/>
            <person name="Swayne D.E."/>
        </authorList>
    </citation>
    <scope>NUCLEOTIDE SEQUENCE [LARGE SCALE GENOMIC DNA]</scope>
    <source>
        <strain evidence="5">SB41UT1</strain>
    </source>
</reference>
<evidence type="ECO:0000259" key="4">
    <source>
        <dbReference type="Pfam" id="PF11873"/>
    </source>
</evidence>
<dbReference type="SUPFAM" id="SSF53955">
    <property type="entry name" value="Lysozyme-like"/>
    <property type="match status" value="1"/>
</dbReference>
<evidence type="ECO:0000256" key="1">
    <source>
        <dbReference type="ARBA" id="ARBA00007734"/>
    </source>
</evidence>
<keyword evidence="5" id="KW-0456">Lyase</keyword>
<sequence length="376" mass="43757">MRSLRYWSVFLISLVITGCASNNVDVYDRNPAVDAAARYAIKKVVGQHTNQPFDEIAFEALINVLAKETEKFWGDRKIASRSEYVKYSNRYKTRVFVDFERGRVHVETLDQGDLRNAIIRVLLTPEDQKNVDVFSARDVVFGEEPMLYKQVLDHDGQPIRWEWRAGRYADYLIENQSFRRRTDRGQVVGVDFELTKNYMEQRQYQYASIVQTHAQKYRIDESLIYAVMRTESHFNPYAVSPSNAYGLMQIIPSTAGKDVFQRIKKRSGQPTREYLFQPWNNIDTGTAYLHILETVYLKDIRDPLSKRYAIISAYNGGAGNVMKTFHSDRKRAVDAINKLSPSQVYWALTKKHPRDESRRYLEKVTTAEKDFRNGNA</sequence>